<dbReference type="PANTHER" id="PTHR30501">
    <property type="entry name" value="UPF0597 PROTEIN YHAM"/>
    <property type="match status" value="1"/>
</dbReference>
<gene>
    <name evidence="3" type="ORF">LDC_03531</name>
</gene>
<proteinExistence type="predicted"/>
<dbReference type="GO" id="GO:0080146">
    <property type="term" value="F:L-cysteine desulfhydrase activity"/>
    <property type="evidence" value="ECO:0007669"/>
    <property type="project" value="TreeGrafter"/>
</dbReference>
<keyword evidence="1" id="KW-0472">Membrane</keyword>
<evidence type="ECO:0000313" key="3">
    <source>
        <dbReference type="EMBL" id="AEI30565.1"/>
    </source>
</evidence>
<protein>
    <submittedName>
        <fullName evidence="3">Conserved hypothetical membrane protein</fullName>
    </submittedName>
</protein>
<dbReference type="EMBL" id="JF805226">
    <property type="protein sequence ID" value="AEI30565.1"/>
    <property type="molecule type" value="Genomic_DNA"/>
</dbReference>
<reference evidence="3" key="1">
    <citation type="submission" date="2011-04" db="EMBL/GenBank/DDBJ databases">
        <title>Taxonomic and functional metagenomic profiling of the microbial community in the anoxic sediment of a brackish shallow lake (Laguna de Carrizo Central Spain).</title>
        <authorList>
            <consortium name="CONSOLIDER consortium CSD2007-00005"/>
            <person name="Guazzaroni M.-E."/>
            <person name="Richter M."/>
            <person name="Garcia-Salamanca A."/>
            <person name="Yarza P."/>
            <person name="Ferrer M."/>
        </authorList>
    </citation>
    <scope>NUCLEOTIDE SEQUENCE</scope>
</reference>
<dbReference type="InterPro" id="IPR021144">
    <property type="entry name" value="UPF0597"/>
</dbReference>
<keyword evidence="1" id="KW-0812">Transmembrane</keyword>
<dbReference type="Pfam" id="PF03313">
    <property type="entry name" value="SDH_alpha"/>
    <property type="match status" value="1"/>
</dbReference>
<dbReference type="InterPro" id="IPR005130">
    <property type="entry name" value="Ser_deHydtase-like_asu"/>
</dbReference>
<evidence type="ECO:0000256" key="1">
    <source>
        <dbReference type="SAM" id="Phobius"/>
    </source>
</evidence>
<evidence type="ECO:0000259" key="2">
    <source>
        <dbReference type="Pfam" id="PF03313"/>
    </source>
</evidence>
<feature type="transmembrane region" description="Helical" evidence="1">
    <location>
        <begin position="6"/>
        <end position="29"/>
    </location>
</feature>
<feature type="transmembrane region" description="Helical" evidence="1">
    <location>
        <begin position="57"/>
        <end position="78"/>
    </location>
</feature>
<name>F8UHQ8_9ZZZZ</name>
<dbReference type="PANTHER" id="PTHR30501:SF2">
    <property type="entry name" value="UPF0597 PROTEIN YHAM"/>
    <property type="match status" value="1"/>
</dbReference>
<organism evidence="3">
    <name type="scientific">uncultured microorganism</name>
    <dbReference type="NCBI Taxonomy" id="358574"/>
    <lineage>
        <taxon>unclassified sequences</taxon>
        <taxon>environmental samples</taxon>
    </lineage>
</organism>
<accession>F8UHQ8</accession>
<dbReference type="AlphaFoldDB" id="F8UHQ8"/>
<feature type="domain" description="Serine dehydratase-like alpha subunit" evidence="2">
    <location>
        <begin position="1"/>
        <end position="114"/>
    </location>
</feature>
<dbReference type="GO" id="GO:0019450">
    <property type="term" value="P:L-cysteine catabolic process to pyruvate"/>
    <property type="evidence" value="ECO:0007669"/>
    <property type="project" value="TreeGrafter"/>
</dbReference>
<sequence length="133" mass="14976">MKGGSIRIITVAGSGNHGIFLSMPFYYLYKKYGEKVLPAFNFALLALIYFAQKYGRLTNLCGLATKAAPALLAGLLYLKRKRPVEIKKYIELVRKSTNGLLCEGAEEICGYKAFLCFENVNKILEELKLNKVW</sequence>
<keyword evidence="1" id="KW-1133">Transmembrane helix</keyword>